<keyword evidence="14" id="KW-1185">Reference proteome</keyword>
<evidence type="ECO:0000313" key="13">
    <source>
        <dbReference type="EMBL" id="CTP89821.1"/>
    </source>
</evidence>
<evidence type="ECO:0000256" key="11">
    <source>
        <dbReference type="SAM" id="Phobius"/>
    </source>
</evidence>
<dbReference type="PANTHER" id="PTHR30561:SF9">
    <property type="entry name" value="4-AMINO-4-DEOXY-L-ARABINOSE-PHOSPHOUNDECAPRENOL FLIPPASE SUBUNIT ARNF-RELATED"/>
    <property type="match status" value="1"/>
</dbReference>
<evidence type="ECO:0000256" key="2">
    <source>
        <dbReference type="ARBA" id="ARBA00022475"/>
    </source>
</evidence>
<evidence type="ECO:0000256" key="5">
    <source>
        <dbReference type="ARBA" id="ARBA00022556"/>
    </source>
</evidence>
<keyword evidence="4" id="KW-0997">Cell inner membrane</keyword>
<evidence type="ECO:0000259" key="12">
    <source>
        <dbReference type="Pfam" id="PF00892"/>
    </source>
</evidence>
<reference evidence="14" key="1">
    <citation type="submission" date="2015-07" db="EMBL/GenBank/DDBJ databases">
        <authorList>
            <person name="Wibberg D."/>
        </authorList>
    </citation>
    <scope>NUCLEOTIDE SEQUENCE [LARGE SCALE GENOMIC DNA]</scope>
</reference>
<keyword evidence="6 11" id="KW-0812">Transmembrane</keyword>
<evidence type="ECO:0000256" key="6">
    <source>
        <dbReference type="ARBA" id="ARBA00022692"/>
    </source>
</evidence>
<dbReference type="InterPro" id="IPR000620">
    <property type="entry name" value="EamA_dom"/>
</dbReference>
<feature type="transmembrane region" description="Helical" evidence="11">
    <location>
        <begin position="106"/>
        <end position="123"/>
    </location>
</feature>
<dbReference type="GO" id="GO:0009103">
    <property type="term" value="P:lipopolysaccharide biosynthetic process"/>
    <property type="evidence" value="ECO:0007669"/>
    <property type="project" value="UniProtKB-KW"/>
</dbReference>
<dbReference type="InterPro" id="IPR000390">
    <property type="entry name" value="Small_drug/metabolite_transptr"/>
</dbReference>
<organism evidence="13 14">
    <name type="scientific">Xanthomonas graminis pv. arrhenatheri LMG 727</name>
    <dbReference type="NCBI Taxonomy" id="1195923"/>
    <lineage>
        <taxon>Bacteria</taxon>
        <taxon>Pseudomonadati</taxon>
        <taxon>Pseudomonadota</taxon>
        <taxon>Gammaproteobacteria</taxon>
        <taxon>Lysobacterales</taxon>
        <taxon>Lysobacteraceae</taxon>
        <taxon>Xanthomonas</taxon>
        <taxon>Xanthomonas translucens group</taxon>
        <taxon>Xanthomonas graminis</taxon>
    </lineage>
</organism>
<evidence type="ECO:0000256" key="10">
    <source>
        <dbReference type="ARBA" id="ARBA00023136"/>
    </source>
</evidence>
<dbReference type="GO" id="GO:0009245">
    <property type="term" value="P:lipid A biosynthetic process"/>
    <property type="evidence" value="ECO:0007669"/>
    <property type="project" value="UniProtKB-KW"/>
</dbReference>
<dbReference type="SUPFAM" id="SSF103481">
    <property type="entry name" value="Multidrug resistance efflux transporter EmrE"/>
    <property type="match status" value="1"/>
</dbReference>
<gene>
    <name evidence="13" type="ORF">XTALMG727_2863</name>
</gene>
<comment type="subcellular location">
    <subcellularLocation>
        <location evidence="1">Cell membrane</location>
        <topology evidence="1">Multi-pass membrane protein</topology>
    </subcellularLocation>
</comment>
<keyword evidence="8 11" id="KW-1133">Transmembrane helix</keyword>
<dbReference type="Gene3D" id="1.10.3730.20">
    <property type="match status" value="1"/>
</dbReference>
<dbReference type="Proteomes" id="UP000046187">
    <property type="component" value="Unassembled WGS sequence"/>
</dbReference>
<evidence type="ECO:0000256" key="9">
    <source>
        <dbReference type="ARBA" id="ARBA00023098"/>
    </source>
</evidence>
<feature type="transmembrane region" description="Helical" evidence="11">
    <location>
        <begin position="45"/>
        <end position="69"/>
    </location>
</feature>
<dbReference type="InterPro" id="IPR037185">
    <property type="entry name" value="EmrE-like"/>
</dbReference>
<evidence type="ECO:0000313" key="14">
    <source>
        <dbReference type="Proteomes" id="UP000046187"/>
    </source>
</evidence>
<keyword evidence="7" id="KW-0448">Lipopolysaccharide biosynthesis</keyword>
<feature type="transmembrane region" description="Helical" evidence="11">
    <location>
        <begin position="81"/>
        <end position="100"/>
    </location>
</feature>
<name>A0A0K2ZVK3_9XANT</name>
<feature type="domain" description="EamA" evidence="12">
    <location>
        <begin position="53"/>
        <end position="122"/>
    </location>
</feature>
<evidence type="ECO:0000256" key="8">
    <source>
        <dbReference type="ARBA" id="ARBA00022989"/>
    </source>
</evidence>
<feature type="transmembrane region" description="Helical" evidence="11">
    <location>
        <begin position="7"/>
        <end position="25"/>
    </location>
</feature>
<protein>
    <submittedName>
        <fullName evidence="13">EamA-like transporter family</fullName>
    </submittedName>
</protein>
<sequence length="125" mass="13705">MPPRPLDYLYIAATIVFTVYGQLILKWRIAKLGPLPAEAFDKLKFLVSLLFDPAIFSGFAAAFLASLAWMAAMTRFELSHAYPFMSLNFVIVLLLSGWLLSEPLTPQRLAGVALIMAGTVVAARG</sequence>
<evidence type="ECO:0000256" key="7">
    <source>
        <dbReference type="ARBA" id="ARBA00022985"/>
    </source>
</evidence>
<evidence type="ECO:0000256" key="3">
    <source>
        <dbReference type="ARBA" id="ARBA00022516"/>
    </source>
</evidence>
<evidence type="ECO:0000256" key="1">
    <source>
        <dbReference type="ARBA" id="ARBA00004651"/>
    </source>
</evidence>
<dbReference type="GO" id="GO:0005886">
    <property type="term" value="C:plasma membrane"/>
    <property type="evidence" value="ECO:0007669"/>
    <property type="project" value="UniProtKB-SubCell"/>
</dbReference>
<dbReference type="EMBL" id="CXOI01000048">
    <property type="protein sequence ID" value="CTP89821.1"/>
    <property type="molecule type" value="Genomic_DNA"/>
</dbReference>
<keyword evidence="9" id="KW-0443">Lipid metabolism</keyword>
<dbReference type="Pfam" id="PF00892">
    <property type="entry name" value="EamA"/>
    <property type="match status" value="1"/>
</dbReference>
<dbReference type="RefSeq" id="WP_003465732.1">
    <property type="nucleotide sequence ID" value="NZ_CXOI01000048.1"/>
</dbReference>
<dbReference type="GO" id="GO:0022857">
    <property type="term" value="F:transmembrane transporter activity"/>
    <property type="evidence" value="ECO:0007669"/>
    <property type="project" value="InterPro"/>
</dbReference>
<dbReference type="GeneID" id="66889466"/>
<keyword evidence="3" id="KW-0444">Lipid biosynthesis</keyword>
<keyword evidence="2" id="KW-1003">Cell membrane</keyword>
<keyword evidence="10 11" id="KW-0472">Membrane</keyword>
<evidence type="ECO:0000256" key="4">
    <source>
        <dbReference type="ARBA" id="ARBA00022519"/>
    </source>
</evidence>
<accession>A0A0K2ZVK3</accession>
<keyword evidence="5" id="KW-0441">Lipid A biosynthesis</keyword>
<dbReference type="AlphaFoldDB" id="A0A0K2ZVK3"/>
<dbReference type="PANTHER" id="PTHR30561">
    <property type="entry name" value="SMR FAMILY PROTON-DEPENDENT DRUG EFFLUX TRANSPORTER SUGE"/>
    <property type="match status" value="1"/>
</dbReference>
<proteinExistence type="predicted"/>